<dbReference type="GO" id="GO:0003676">
    <property type="term" value="F:nucleic acid binding"/>
    <property type="evidence" value="ECO:0007669"/>
    <property type="project" value="InterPro"/>
</dbReference>
<dbReference type="Proteomes" id="UP001327560">
    <property type="component" value="Chromosome 5"/>
</dbReference>
<dbReference type="GO" id="GO:0004523">
    <property type="term" value="F:RNA-DNA hybrid ribonuclease activity"/>
    <property type="evidence" value="ECO:0007669"/>
    <property type="project" value="InterPro"/>
</dbReference>
<keyword evidence="4" id="KW-1185">Reference proteome</keyword>
<evidence type="ECO:0000313" key="4">
    <source>
        <dbReference type="Proteomes" id="UP001327560"/>
    </source>
</evidence>
<dbReference type="EMBL" id="CP136894">
    <property type="protein sequence ID" value="WOL08018.1"/>
    <property type="molecule type" value="Genomic_DNA"/>
</dbReference>
<gene>
    <name evidence="3" type="ORF">Cni_G16770</name>
</gene>
<dbReference type="InterPro" id="IPR000477">
    <property type="entry name" value="RT_dom"/>
</dbReference>
<reference evidence="3 4" key="1">
    <citation type="submission" date="2023-10" db="EMBL/GenBank/DDBJ databases">
        <title>Chromosome-scale genome assembly provides insights into flower coloration mechanisms of Canna indica.</title>
        <authorList>
            <person name="Li C."/>
        </authorList>
    </citation>
    <scope>NUCLEOTIDE SEQUENCE [LARGE SCALE GENOMIC DNA]</scope>
    <source>
        <tissue evidence="3">Flower</tissue>
    </source>
</reference>
<evidence type="ECO:0000313" key="3">
    <source>
        <dbReference type="EMBL" id="WOL08018.1"/>
    </source>
</evidence>
<name>A0AAQ3KJ63_9LILI</name>
<dbReference type="PANTHER" id="PTHR31635:SF196">
    <property type="entry name" value="REVERSE TRANSCRIPTASE DOMAIN-CONTAINING PROTEIN-RELATED"/>
    <property type="match status" value="1"/>
</dbReference>
<dbReference type="InterPro" id="IPR043502">
    <property type="entry name" value="DNA/RNA_pol_sf"/>
</dbReference>
<dbReference type="InterPro" id="IPR002156">
    <property type="entry name" value="RNaseH_domain"/>
</dbReference>
<proteinExistence type="predicted"/>
<feature type="domain" description="RNase H type-1" evidence="2">
    <location>
        <begin position="369"/>
        <end position="445"/>
    </location>
</feature>
<dbReference type="Pfam" id="PF00078">
    <property type="entry name" value="RVT_1"/>
    <property type="match status" value="1"/>
</dbReference>
<dbReference type="AlphaFoldDB" id="A0AAQ3KJ63"/>
<dbReference type="SUPFAM" id="SSF56672">
    <property type="entry name" value="DNA/RNA polymerases"/>
    <property type="match status" value="1"/>
</dbReference>
<protein>
    <recommendedName>
        <fullName evidence="5">Reverse transcriptase domain-containing protein</fullName>
    </recommendedName>
</protein>
<dbReference type="PANTHER" id="PTHR31635">
    <property type="entry name" value="REVERSE TRANSCRIPTASE DOMAIN-CONTAINING PROTEIN-RELATED"/>
    <property type="match status" value="1"/>
</dbReference>
<evidence type="ECO:0000259" key="2">
    <source>
        <dbReference type="Pfam" id="PF13456"/>
    </source>
</evidence>
<dbReference type="Pfam" id="PF13456">
    <property type="entry name" value="RVT_3"/>
    <property type="match status" value="1"/>
</dbReference>
<sequence length="449" mass="51956">MDWNSISELKWSRIPYANHKQMVRNFSKKEILDAINSFGREKALGPDGYNLEFYINYWNTICEPFMAAMNDFYQNSTIPESWGKTRLIFIPKTEEAKKISNYRPIALCNVAYKILAKVLVNRCRSSIGQIVSKEQITFVKGRNLHDNILMISEMVNIIPKSKRKIPYFILKLDLEKAFDRVSWIAMEKIWCFMNFLAKMRCWLKDCLESPMFTCSINGLDSSNFKSFKDDFWAKVELVCSIKFKFKTTWFNGDGLKEGEKLDRNSHEALLALIAIGLWNLWKNNNGWLFSGKELSTNLVLYKFLVEVEMTKFNETNNAVSSDTTLADRNSMIFCIDKYLKIDLNHMDSSVIETDAENVNNASNPSVIHCDAAWLKDNNYAGLSFQILDRNNSLTHKCYSCMTTSDPLSAKIWAIWLSIIKAKTLGIKHIKVFTDSLRRVHILKKDFKAP</sequence>
<feature type="domain" description="Reverse transcriptase" evidence="1">
    <location>
        <begin position="91"/>
        <end position="215"/>
    </location>
</feature>
<evidence type="ECO:0000259" key="1">
    <source>
        <dbReference type="Pfam" id="PF00078"/>
    </source>
</evidence>
<accession>A0AAQ3KJ63</accession>
<evidence type="ECO:0008006" key="5">
    <source>
        <dbReference type="Google" id="ProtNLM"/>
    </source>
</evidence>
<organism evidence="3 4">
    <name type="scientific">Canna indica</name>
    <name type="common">Indian-shot</name>
    <dbReference type="NCBI Taxonomy" id="4628"/>
    <lineage>
        <taxon>Eukaryota</taxon>
        <taxon>Viridiplantae</taxon>
        <taxon>Streptophyta</taxon>
        <taxon>Embryophyta</taxon>
        <taxon>Tracheophyta</taxon>
        <taxon>Spermatophyta</taxon>
        <taxon>Magnoliopsida</taxon>
        <taxon>Liliopsida</taxon>
        <taxon>Zingiberales</taxon>
        <taxon>Cannaceae</taxon>
        <taxon>Canna</taxon>
    </lineage>
</organism>